<proteinExistence type="predicted"/>
<sequence>MWDLGTSINVMPSSVYKSLDFGDLEPISVIIQLENRSIVHPLGILEDVLAQINELIFLPYFYMLDMEHKLSSKGSTLILGRPFLMTTRTKIDVHARNLFIEFGDNMVQFNIFEAMKYPTKNHFVFGLNLYIGLFAFSEFYNFFDVVNVSNFVHWSDFECTNKSVRSYSKSTSLTIYYASTSLRFEQEERLLQVLRKHRKTIGWTLAHLLRINPSICMHRILLEDEA</sequence>
<gene>
    <name evidence="1" type="ORF">CR513_08708</name>
</gene>
<dbReference type="OrthoDB" id="1424255at2759"/>
<dbReference type="AlphaFoldDB" id="A0A371HWN7"/>
<organism evidence="1 2">
    <name type="scientific">Mucuna pruriens</name>
    <name type="common">Velvet bean</name>
    <name type="synonym">Dolichos pruriens</name>
    <dbReference type="NCBI Taxonomy" id="157652"/>
    <lineage>
        <taxon>Eukaryota</taxon>
        <taxon>Viridiplantae</taxon>
        <taxon>Streptophyta</taxon>
        <taxon>Embryophyta</taxon>
        <taxon>Tracheophyta</taxon>
        <taxon>Spermatophyta</taxon>
        <taxon>Magnoliopsida</taxon>
        <taxon>eudicotyledons</taxon>
        <taxon>Gunneridae</taxon>
        <taxon>Pentapetalae</taxon>
        <taxon>rosids</taxon>
        <taxon>fabids</taxon>
        <taxon>Fabales</taxon>
        <taxon>Fabaceae</taxon>
        <taxon>Papilionoideae</taxon>
        <taxon>50 kb inversion clade</taxon>
        <taxon>NPAAA clade</taxon>
        <taxon>indigoferoid/millettioid clade</taxon>
        <taxon>Phaseoleae</taxon>
        <taxon>Mucuna</taxon>
    </lineage>
</organism>
<reference evidence="1" key="1">
    <citation type="submission" date="2018-05" db="EMBL/GenBank/DDBJ databases">
        <title>Draft genome of Mucuna pruriens seed.</title>
        <authorList>
            <person name="Nnadi N.E."/>
            <person name="Vos R."/>
            <person name="Hasami M.H."/>
            <person name="Devisetty U.K."/>
            <person name="Aguiy J.C."/>
        </authorList>
    </citation>
    <scope>NUCLEOTIDE SEQUENCE [LARGE SCALE GENOMIC DNA]</scope>
    <source>
        <strain evidence="1">JCA_2017</strain>
    </source>
</reference>
<keyword evidence="2" id="KW-1185">Reference proteome</keyword>
<name>A0A371HWN7_MUCPR</name>
<dbReference type="Proteomes" id="UP000257109">
    <property type="component" value="Unassembled WGS sequence"/>
</dbReference>
<evidence type="ECO:0000313" key="1">
    <source>
        <dbReference type="EMBL" id="RDY07216.1"/>
    </source>
</evidence>
<comment type="caution">
    <text evidence="1">The sequence shown here is derived from an EMBL/GenBank/DDBJ whole genome shotgun (WGS) entry which is preliminary data.</text>
</comment>
<dbReference type="EMBL" id="QJKJ01001521">
    <property type="protein sequence ID" value="RDY07216.1"/>
    <property type="molecule type" value="Genomic_DNA"/>
</dbReference>
<protein>
    <submittedName>
        <fullName evidence="1">Uncharacterized protein</fullName>
    </submittedName>
</protein>
<evidence type="ECO:0000313" key="2">
    <source>
        <dbReference type="Proteomes" id="UP000257109"/>
    </source>
</evidence>
<dbReference type="InterPro" id="IPR021109">
    <property type="entry name" value="Peptidase_aspartic_dom_sf"/>
</dbReference>
<dbReference type="Gene3D" id="2.40.70.10">
    <property type="entry name" value="Acid Proteases"/>
    <property type="match status" value="1"/>
</dbReference>
<dbReference type="PANTHER" id="PTHR33067">
    <property type="entry name" value="RNA-DIRECTED DNA POLYMERASE-RELATED"/>
    <property type="match status" value="1"/>
</dbReference>
<dbReference type="PANTHER" id="PTHR33067:SF15">
    <property type="entry name" value="RNA-DIRECTED DNA POLYMERASE"/>
    <property type="match status" value="1"/>
</dbReference>
<feature type="non-terminal residue" evidence="1">
    <location>
        <position position="1"/>
    </location>
</feature>
<accession>A0A371HWN7</accession>